<organism evidence="1 2">
    <name type="scientific">Bacillus zhangzhouensis</name>
    <dbReference type="NCBI Taxonomy" id="1178540"/>
    <lineage>
        <taxon>Bacteria</taxon>
        <taxon>Bacillati</taxon>
        <taxon>Bacillota</taxon>
        <taxon>Bacilli</taxon>
        <taxon>Bacillales</taxon>
        <taxon>Bacillaceae</taxon>
        <taxon>Bacillus</taxon>
    </lineage>
</organism>
<evidence type="ECO:0008006" key="3">
    <source>
        <dbReference type="Google" id="ProtNLM"/>
    </source>
</evidence>
<dbReference type="EMBL" id="JOTP01000003">
    <property type="protein sequence ID" value="KEP27711.1"/>
    <property type="molecule type" value="Genomic_DNA"/>
</dbReference>
<dbReference type="RefSeq" id="WP_034318605.1">
    <property type="nucleotide sequence ID" value="NZ_JAVIKA010000001.1"/>
</dbReference>
<name>A0A081LEN5_9BACI</name>
<dbReference type="Pfam" id="PF20074">
    <property type="entry name" value="DUF6470"/>
    <property type="match status" value="1"/>
</dbReference>
<dbReference type="InterPro" id="IPR045527">
    <property type="entry name" value="DUF6470"/>
</dbReference>
<protein>
    <recommendedName>
        <fullName evidence="3">YviE</fullName>
    </recommendedName>
</protein>
<evidence type="ECO:0000313" key="1">
    <source>
        <dbReference type="EMBL" id="KEP27711.1"/>
    </source>
</evidence>
<sequence>MQIPRLLMQQTYAKLQMSTTPSRQEVEQPRADLEIQQPRAVMNITRTPSKLTIDQTEAFADMDIKSIFRRSEEWAAEGKRAIGEGMGRRAEEGSELIKIEDGGNAIAEFAKINGSPPAKQFTIGVIPSFFSVKIHYQPSEVKIDIEPQKAVIEATPHKPIVNYQQGKVNIDMLQYPELKIEVDETGQNGDKV</sequence>
<proteinExistence type="predicted"/>
<comment type="caution">
    <text evidence="1">The sequence shown here is derived from an EMBL/GenBank/DDBJ whole genome shotgun (WGS) entry which is preliminary data.</text>
</comment>
<keyword evidence="2" id="KW-1185">Reference proteome</keyword>
<gene>
    <name evidence="1" type="ORF">BA70_11330</name>
</gene>
<evidence type="ECO:0000313" key="2">
    <source>
        <dbReference type="Proteomes" id="UP000028091"/>
    </source>
</evidence>
<dbReference type="AlphaFoldDB" id="A0A081LEN5"/>
<dbReference type="eggNOG" id="ENOG5031RPF">
    <property type="taxonomic scope" value="Bacteria"/>
</dbReference>
<dbReference type="Proteomes" id="UP000028091">
    <property type="component" value="Unassembled WGS sequence"/>
</dbReference>
<dbReference type="OrthoDB" id="2112831at2"/>
<reference evidence="1 2" key="1">
    <citation type="submission" date="2012-09" db="EMBL/GenBank/DDBJ databases">
        <title>Genome Sequence of Bacillus sp. DW5-4.</title>
        <authorList>
            <person name="Lai Q."/>
            <person name="Liu Y."/>
            <person name="Shao Z."/>
        </authorList>
    </citation>
    <scope>NUCLEOTIDE SEQUENCE [LARGE SCALE GENOMIC DNA]</scope>
    <source>
        <strain evidence="1 2">DW5-4</strain>
    </source>
</reference>
<accession>A0A081LEN5</accession>